<keyword evidence="6" id="KW-0479">Metal-binding</keyword>
<evidence type="ECO:0000256" key="4">
    <source>
        <dbReference type="ARBA" id="ARBA00022438"/>
    </source>
</evidence>
<feature type="domain" description="Aminopeptidase N-like N-terminal" evidence="11">
    <location>
        <begin position="1"/>
        <end position="53"/>
    </location>
</feature>
<feature type="domain" description="Peptidase M1 membrane alanine aminopeptidase" evidence="10">
    <location>
        <begin position="89"/>
        <end position="166"/>
    </location>
</feature>
<dbReference type="InterPro" id="IPR050344">
    <property type="entry name" value="Peptidase_M1_aminopeptidases"/>
</dbReference>
<dbReference type="InterPro" id="IPR014782">
    <property type="entry name" value="Peptidase_M1_dom"/>
</dbReference>
<evidence type="ECO:0000256" key="1">
    <source>
        <dbReference type="ARBA" id="ARBA00001947"/>
    </source>
</evidence>
<evidence type="ECO:0000256" key="6">
    <source>
        <dbReference type="ARBA" id="ARBA00022723"/>
    </source>
</evidence>
<dbReference type="Gene3D" id="2.60.40.1730">
    <property type="entry name" value="tricorn interacting facor f3 domain"/>
    <property type="match status" value="1"/>
</dbReference>
<dbReference type="Pfam" id="PF01433">
    <property type="entry name" value="Peptidase_M1"/>
    <property type="match status" value="1"/>
</dbReference>
<gene>
    <name evidence="12" type="ORF">B4U80_00419</name>
</gene>
<dbReference type="Pfam" id="PF17900">
    <property type="entry name" value="Peptidase_M1_N"/>
    <property type="match status" value="1"/>
</dbReference>
<evidence type="ECO:0000256" key="5">
    <source>
        <dbReference type="ARBA" id="ARBA00022670"/>
    </source>
</evidence>
<dbReference type="GO" id="GO:0005615">
    <property type="term" value="C:extracellular space"/>
    <property type="evidence" value="ECO:0007669"/>
    <property type="project" value="TreeGrafter"/>
</dbReference>
<dbReference type="SUPFAM" id="SSF63737">
    <property type="entry name" value="Leukotriene A4 hydrolase N-terminal domain"/>
    <property type="match status" value="1"/>
</dbReference>
<evidence type="ECO:0000256" key="9">
    <source>
        <dbReference type="ARBA" id="ARBA00023049"/>
    </source>
</evidence>
<keyword evidence="9" id="KW-0482">Metalloprotease</keyword>
<dbReference type="GO" id="GO:0070006">
    <property type="term" value="F:metalloaminopeptidase activity"/>
    <property type="evidence" value="ECO:0007669"/>
    <property type="project" value="TreeGrafter"/>
</dbReference>
<feature type="non-terminal residue" evidence="12">
    <location>
        <position position="1"/>
    </location>
</feature>
<dbReference type="PRINTS" id="PR00756">
    <property type="entry name" value="ALADIPTASE"/>
</dbReference>
<proteinExistence type="inferred from homology"/>
<dbReference type="PANTHER" id="PTHR11533">
    <property type="entry name" value="PROTEASE M1 ZINC METALLOPROTEASE"/>
    <property type="match status" value="1"/>
</dbReference>
<dbReference type="GO" id="GO:0043171">
    <property type="term" value="P:peptide catabolic process"/>
    <property type="evidence" value="ECO:0007669"/>
    <property type="project" value="TreeGrafter"/>
</dbReference>
<dbReference type="InterPro" id="IPR027268">
    <property type="entry name" value="Peptidase_M4/M1_CTD_sf"/>
</dbReference>
<keyword evidence="4 12" id="KW-0031">Aminopeptidase</keyword>
<dbReference type="SUPFAM" id="SSF55486">
    <property type="entry name" value="Metalloproteases ('zincins'), catalytic domain"/>
    <property type="match status" value="1"/>
</dbReference>
<sequence length="166" mass="18480">CFDEPAFKATFKITIIAPKDRTVLSNMRVTSVSTSETEKATVFALTPKMSTYLLCFVVGDYDYVESTSTDGRVKVRVYTPVGQKEEGNFALQVAVKSVDFLQNYLGVKYPLTKLDLIGIKDFGSGAMENWGLMTFQESILYINEKTSPVSQRQTCANVVAHEIAHQ</sequence>
<evidence type="ECO:0000256" key="8">
    <source>
        <dbReference type="ARBA" id="ARBA00022833"/>
    </source>
</evidence>
<dbReference type="OrthoDB" id="6749331at2759"/>
<evidence type="ECO:0000259" key="10">
    <source>
        <dbReference type="Pfam" id="PF01433"/>
    </source>
</evidence>
<dbReference type="GO" id="GO:0008270">
    <property type="term" value="F:zinc ion binding"/>
    <property type="evidence" value="ECO:0007669"/>
    <property type="project" value="InterPro"/>
</dbReference>
<protein>
    <submittedName>
        <fullName evidence="12">Puromycin-sensitive aminopeptidase-like protein</fullName>
    </submittedName>
</protein>
<dbReference type="GO" id="GO:0006508">
    <property type="term" value="P:proteolysis"/>
    <property type="evidence" value="ECO:0007669"/>
    <property type="project" value="UniProtKB-KW"/>
</dbReference>
<comment type="similarity">
    <text evidence="3">Belongs to the peptidase M1 family.</text>
</comment>
<comment type="caution">
    <text evidence="12">The sequence shown here is derived from an EMBL/GenBank/DDBJ whole genome shotgun (WGS) entry which is preliminary data.</text>
</comment>
<dbReference type="InterPro" id="IPR045357">
    <property type="entry name" value="Aminopeptidase_N-like_N"/>
</dbReference>
<dbReference type="Proteomes" id="UP000288716">
    <property type="component" value="Unassembled WGS sequence"/>
</dbReference>
<feature type="non-terminal residue" evidence="12">
    <location>
        <position position="166"/>
    </location>
</feature>
<evidence type="ECO:0000256" key="3">
    <source>
        <dbReference type="ARBA" id="ARBA00010136"/>
    </source>
</evidence>
<evidence type="ECO:0000313" key="13">
    <source>
        <dbReference type="Proteomes" id="UP000288716"/>
    </source>
</evidence>
<dbReference type="AlphaFoldDB" id="A0A443RS89"/>
<keyword evidence="5" id="KW-0645">Protease</keyword>
<dbReference type="GO" id="GO:0042277">
    <property type="term" value="F:peptide binding"/>
    <property type="evidence" value="ECO:0007669"/>
    <property type="project" value="TreeGrafter"/>
</dbReference>
<dbReference type="EMBL" id="NCKV01045125">
    <property type="protein sequence ID" value="RWS18154.1"/>
    <property type="molecule type" value="Genomic_DNA"/>
</dbReference>
<evidence type="ECO:0000256" key="2">
    <source>
        <dbReference type="ARBA" id="ARBA00004609"/>
    </source>
</evidence>
<dbReference type="Gene3D" id="1.10.390.10">
    <property type="entry name" value="Neutral Protease Domain 2"/>
    <property type="match status" value="1"/>
</dbReference>
<name>A0A443RS89_9ACAR</name>
<keyword evidence="13" id="KW-1185">Reference proteome</keyword>
<dbReference type="VEuPathDB" id="VectorBase:LDEU013886"/>
<reference evidence="12 13" key="1">
    <citation type="journal article" date="2018" name="Gigascience">
        <title>Genomes of trombidid mites reveal novel predicted allergens and laterally-transferred genes associated with secondary metabolism.</title>
        <authorList>
            <person name="Dong X."/>
            <person name="Chaisiri K."/>
            <person name="Xia D."/>
            <person name="Armstrong S.D."/>
            <person name="Fang Y."/>
            <person name="Donnelly M.J."/>
            <person name="Kadowaki T."/>
            <person name="McGarry J.W."/>
            <person name="Darby A.C."/>
            <person name="Makepeace B.L."/>
        </authorList>
    </citation>
    <scope>NUCLEOTIDE SEQUENCE [LARGE SCALE GENOMIC DNA]</scope>
    <source>
        <strain evidence="12">UoL-UT</strain>
    </source>
</reference>
<dbReference type="STRING" id="299467.A0A443RS89"/>
<dbReference type="InterPro" id="IPR001930">
    <property type="entry name" value="Peptidase_M1"/>
</dbReference>
<evidence type="ECO:0000256" key="7">
    <source>
        <dbReference type="ARBA" id="ARBA00022801"/>
    </source>
</evidence>
<evidence type="ECO:0000313" key="12">
    <source>
        <dbReference type="EMBL" id="RWS18154.1"/>
    </source>
</evidence>
<evidence type="ECO:0000259" key="11">
    <source>
        <dbReference type="Pfam" id="PF17900"/>
    </source>
</evidence>
<organism evidence="12 13">
    <name type="scientific">Leptotrombidium deliense</name>
    <dbReference type="NCBI Taxonomy" id="299467"/>
    <lineage>
        <taxon>Eukaryota</taxon>
        <taxon>Metazoa</taxon>
        <taxon>Ecdysozoa</taxon>
        <taxon>Arthropoda</taxon>
        <taxon>Chelicerata</taxon>
        <taxon>Arachnida</taxon>
        <taxon>Acari</taxon>
        <taxon>Acariformes</taxon>
        <taxon>Trombidiformes</taxon>
        <taxon>Prostigmata</taxon>
        <taxon>Anystina</taxon>
        <taxon>Parasitengona</taxon>
        <taxon>Trombiculoidea</taxon>
        <taxon>Trombiculidae</taxon>
        <taxon>Leptotrombidium</taxon>
    </lineage>
</organism>
<keyword evidence="8" id="KW-0862">Zinc</keyword>
<accession>A0A443RS89</accession>
<dbReference type="GO" id="GO:0005737">
    <property type="term" value="C:cytoplasm"/>
    <property type="evidence" value="ECO:0007669"/>
    <property type="project" value="TreeGrafter"/>
</dbReference>
<dbReference type="InterPro" id="IPR042097">
    <property type="entry name" value="Aminopeptidase_N-like_N_sf"/>
</dbReference>
<dbReference type="GO" id="GO:0005886">
    <property type="term" value="C:plasma membrane"/>
    <property type="evidence" value="ECO:0007669"/>
    <property type="project" value="UniProtKB-SubCell"/>
</dbReference>
<keyword evidence="7" id="KW-0378">Hydrolase</keyword>
<comment type="subcellular location">
    <subcellularLocation>
        <location evidence="2">Cell membrane</location>
        <topology evidence="2">Lipid-anchor</topology>
        <topology evidence="2">GPI-anchor</topology>
    </subcellularLocation>
</comment>
<comment type="cofactor">
    <cofactor evidence="1">
        <name>Zn(2+)</name>
        <dbReference type="ChEBI" id="CHEBI:29105"/>
    </cofactor>
</comment>
<dbReference type="PANTHER" id="PTHR11533:SF174">
    <property type="entry name" value="PUROMYCIN-SENSITIVE AMINOPEPTIDASE-RELATED"/>
    <property type="match status" value="1"/>
</dbReference>